<dbReference type="SUPFAM" id="SSF49265">
    <property type="entry name" value="Fibronectin type III"/>
    <property type="match status" value="1"/>
</dbReference>
<keyword evidence="3" id="KW-1185">Reference proteome</keyword>
<proteinExistence type="predicted"/>
<dbReference type="InterPro" id="IPR036116">
    <property type="entry name" value="FN3_sf"/>
</dbReference>
<organism evidence="2 3">
    <name type="scientific">Leifsonia kafniensis</name>
    <dbReference type="NCBI Taxonomy" id="475957"/>
    <lineage>
        <taxon>Bacteria</taxon>
        <taxon>Bacillati</taxon>
        <taxon>Actinomycetota</taxon>
        <taxon>Actinomycetes</taxon>
        <taxon>Micrococcales</taxon>
        <taxon>Microbacteriaceae</taxon>
        <taxon>Leifsonia</taxon>
    </lineage>
</organism>
<dbReference type="RefSeq" id="WP_345069832.1">
    <property type="nucleotide sequence ID" value="NZ_BAABCN010000018.1"/>
</dbReference>
<dbReference type="Pfam" id="PF17963">
    <property type="entry name" value="Big_9"/>
    <property type="match status" value="4"/>
</dbReference>
<feature type="region of interest" description="Disordered" evidence="1">
    <location>
        <begin position="1681"/>
        <end position="1700"/>
    </location>
</feature>
<name>A0ABP7L9R4_9MICO</name>
<accession>A0ABP7L9R4</accession>
<dbReference type="Proteomes" id="UP001501803">
    <property type="component" value="Unassembled WGS sequence"/>
</dbReference>
<evidence type="ECO:0000313" key="3">
    <source>
        <dbReference type="Proteomes" id="UP001501803"/>
    </source>
</evidence>
<protein>
    <submittedName>
        <fullName evidence="2">Ig-like domain-containing protein</fullName>
    </submittedName>
</protein>
<feature type="region of interest" description="Disordered" evidence="1">
    <location>
        <begin position="1939"/>
        <end position="1967"/>
    </location>
</feature>
<dbReference type="EMBL" id="BAABCN010000018">
    <property type="protein sequence ID" value="GAA3895634.1"/>
    <property type="molecule type" value="Genomic_DNA"/>
</dbReference>
<sequence>MARAPRDTEPRRRSTWFKLSAVVVLAALFATTAIVAAGFDVKQTPVNASSIWAVQSGSGNRYARINTDLRELDTIKTVRSPSGLVQSDTATLLFAQNNEKVVDVDPARPADLGDDASEYGNTPAGTIDVVTSDSEIGYLTSTGTVYVAPIAQGAAAVPVQVDPFADVETAEGEEPPRYRSDAIALATDGVLYSYSLETGTVLRYEIASQKVLGEDAVSAAPSDAGTQLTVVGDTWVLASKTGDTLWIAGTSSVKTTLTEGFLLQRPTASGDAVVVADDSGLFSFDLADGSATREAGTDGAQLGTPAVPTSFESVLSAAWIPATGTAGTLWSSASGETDLDFAGQTPSGDPEPVFQSNGQRMILNDTNSGWVWTIPDGALVASSQNWGIATEQQQQQDDNVDQVAEVVDPQAPIAEADSFGVRAGGLVTLPVLLNDHDANTDVLTIVPASVTALPAEFGTLSLTDQTQTISVQLAPGASGTATFSYAVTDGTRQDGLNSDPATVTLTVKDAETNTAPAWCGVDGCLQEWPSPEVVPGGTVSVAVLPGWVDPEGDPLFVSSVTNQTGVGSVSATPSGTLVYRHPDPSATESLTVAILVTVSDTFGATADKVMTIQVTPTPRLTVTPFAEVSAVGEQLTINPAPHLTGAAGAYRIVSATTPASTEGVTVGVNSGSATFNFTASTPGTYRVDFTVEDDVSEVVSFVRVEVLAADAAALATSPVTVFVRPRADTSVDVFAAVSNPARRVLLLSEALPEPAGGASLDVEVVGQSQLRVRGTTADEQPGKLGTVGYTVSDGTGNPAYTVRGTATVYLLPASVPQSPIAVADHIVVRAGAQTDIPVLANDVAPDGNVLVLNPESVQNASGAGLAFASGSTLRYLAPREAGQYELRYTISIAGSPELVDTATVTVEVLPDGENRAPLPHTLTARVLSGESIRIPFTAFGIDPDGDDVVLDRVLTQPTSGTAALAATGDAIVYSSVKGFKGSIEFTYRVRDSGGETGEALVRVGVLDRQSDPSPITFSDYVEVQVGEGNQVIVAPAANDIDPTGGTLTLKDVRPDAVLGSAEHESLLKRIGTISDSQVVLTAGDEPGMMSFVYEVSNAQGDIGLGLIVMRVVRTSVADHPVVTDTLVTLEDRATFADGLDVVTGKVSWASGDVSGLKLSLWGDTHGASVSGWKISGTVPDEGMLLAFSLTGPNFAGDEVTTYGFVRIPPQKAIILALKQSGASQKVKEGESVSFNMANLVSVPAGQTLEVGSSGVKASGQRADASCQVGTGTTITYNAGKGAPWTDSCTVAVRVAGQDDYTQLPVQITVEPLDAQPELRAASITLSPGAPALTYDLGQMVVWPGKNDPASLVYETAFSDDQFTVTQNGASLTIQAADTAQAGRENSVTVTLSSHPETVAAVLSLKVGQAPSELPKGATVSRECSQASGSSCLIDVLGGAGEVNMFPSTPLTLVSASAASTCSGVSFSAEGGQVKASWSTDTAGGTCQASFVVSDAQGRLSAGDRNGSVTIDLQGFPLAPSSVTQTAYDNGTLTLAVSPGSAARAYPALQGFTLFRDGTEVGSCDASGGCAPITGLTNGNKQTYEVRARNAVGDSLSSVGVLAWSYGIPGIGAVKAKTVFDPKRTTASQGAVDLSIENTDANTLQYQINGTTYDASSRGSGTTVVTLTLAVGSNPITILPLSGVPRPTGTGPVDKSAQTSVKVAGSPSMSVVDGVAPTKNSVTVTAPSVESNGGTSLPVKYAAYLDGAEPTCSVDATGGNLAMAGSTTSTTITGLTPNRDYFVKACYSNGFGFVDGTLGSGFTWDAPAAPTGYTFEISERGSRNFELQKPTSPTGPAKEFTALFTDGSGDTMDFPSDIWGADLHIEVKYCLKDQTDRCGPTSVVGAAAGSPVWQGKFDGVSLNSCVPESQLELSASGRGIDSAQTTVVSAEYLVKTLVPGTGPPLDENGNPLPPVDPGVDENGQPNPPIVYPPAEYTDEWVPGDATVPTGASKVRNVAWSFAFDPASGISDVYTGIAAKTASAFACG</sequence>
<reference evidence="3" key="1">
    <citation type="journal article" date="2019" name="Int. J. Syst. Evol. Microbiol.">
        <title>The Global Catalogue of Microorganisms (GCM) 10K type strain sequencing project: providing services to taxonomists for standard genome sequencing and annotation.</title>
        <authorList>
            <consortium name="The Broad Institute Genomics Platform"/>
            <consortium name="The Broad Institute Genome Sequencing Center for Infectious Disease"/>
            <person name="Wu L."/>
            <person name="Ma J."/>
        </authorList>
    </citation>
    <scope>NUCLEOTIDE SEQUENCE [LARGE SCALE GENOMIC DNA]</scope>
    <source>
        <strain evidence="3">JCM 17021</strain>
    </source>
</reference>
<evidence type="ECO:0000256" key="1">
    <source>
        <dbReference type="SAM" id="MobiDB-lite"/>
    </source>
</evidence>
<gene>
    <name evidence="2" type="ORF">GCM10022381_41450</name>
</gene>
<comment type="caution">
    <text evidence="2">The sequence shown here is derived from an EMBL/GenBank/DDBJ whole genome shotgun (WGS) entry which is preliminary data.</text>
</comment>
<evidence type="ECO:0000313" key="2">
    <source>
        <dbReference type="EMBL" id="GAA3895634.1"/>
    </source>
</evidence>
<dbReference type="Gene3D" id="2.60.40.3440">
    <property type="match status" value="1"/>
</dbReference>